<dbReference type="PANTHER" id="PTHR36766:SF45">
    <property type="entry name" value="NB-ARC DOMAIN-CONTAINING PROTEIN"/>
    <property type="match status" value="1"/>
</dbReference>
<dbReference type="Gene3D" id="1.20.5.4130">
    <property type="match status" value="1"/>
</dbReference>
<evidence type="ECO:0000259" key="8">
    <source>
        <dbReference type="Pfam" id="PF23598"/>
    </source>
</evidence>
<dbReference type="Pfam" id="PF18052">
    <property type="entry name" value="Rx_N"/>
    <property type="match status" value="1"/>
</dbReference>
<dbReference type="GO" id="GO:0006952">
    <property type="term" value="P:defense response"/>
    <property type="evidence" value="ECO:0007669"/>
    <property type="project" value="UniProtKB-KW"/>
</dbReference>
<dbReference type="GO" id="GO:0051707">
    <property type="term" value="P:response to other organism"/>
    <property type="evidence" value="ECO:0007669"/>
    <property type="project" value="UniProtKB-ARBA"/>
</dbReference>
<dbReference type="Gene3D" id="3.40.50.300">
    <property type="entry name" value="P-loop containing nucleotide triphosphate hydrolases"/>
    <property type="match status" value="1"/>
</dbReference>
<dbReference type="GO" id="GO:0043531">
    <property type="term" value="F:ADP binding"/>
    <property type="evidence" value="ECO:0007669"/>
    <property type="project" value="InterPro"/>
</dbReference>
<feature type="domain" description="Disease resistance N-terminal" evidence="6">
    <location>
        <begin position="6"/>
        <end position="96"/>
    </location>
</feature>
<proteinExistence type="predicted"/>
<sequence>MADALISTLLEKLASMTYEYVAEEATLVLNVEKEVKEFARNLKAIRAVLEDAEQQQVEEASMRNWMDYLKEISSDMVDVLDDWNGEILRQQVEKQEREGTSAVVAKKKVRFPIVPRCFCCGHVVRVIRRHEFALEIKDLNERLTIFGREEEKGSLVSKLVRMGGMGKTTLAQQAYNDAAVKAHFQKRIWVCVSNFFDVIQIAKAITSYESISSNELDHILQCMTSSIKGKRFLLVLDDVWTEDHAQWDQLKVPLMRSSAEGSRILVTTRKERVASMVRSTNFMINLEVLSEPHCLSIFKHMAFPNREANEDGVFGDISREIVKKCKGLPLAARTLGSLMWDKKTMKEWKDVLDSKIWDWKQVKEEVFRPLLLSYYDLTPVDKCCLLYCGIFPKDYELERDILINLWMAQDYLDSEQNKDNGIIGNIVFDNLVARSFFQDFEKDDDSGKIIGCKMHDIVHDFVHFLTENECLITDANEGANSEIEALGGKLRHLTLTCAPDGSDSLPTSYYNCKKLRTLAVFASLACIDAGFVLQLKCLRTLNLICSSVKELPEEIGQLVHLRHLDLSKNFYLRKLPDSICNLYNLYTLDIRDCISLSNLPRNMSKLISLRHLYVMESGLKYLPIGIGRLTSLQTLDEYRAFFGHNDDAFKLGDLRSLNNLRGSLTILLTGNLIDVSEVVELPLVDIKQIFNLQIEFHMPAALPTPESSLQILNALQPQEDLGSLGINGVVAPTWPRWLTYLNMLKFLTLDLCVNWKTVPPLGKLPLLERLRLSEMRLIEKVGGEFLGLEDDQAAFKSSSSIFPKLKDLWFEGMWTWKEWEGLRGWKKEDSKFPTIMPCLSSLTIEWCEELETLPDFLCKIPIQNLTIRRCPKLIRRCTEANGEEWPKISHIPNIIR</sequence>
<dbReference type="FunFam" id="1.10.10.10:FF:000322">
    <property type="entry name" value="Probable disease resistance protein At1g63360"/>
    <property type="match status" value="1"/>
</dbReference>
<evidence type="ECO:0000256" key="1">
    <source>
        <dbReference type="ARBA" id="ARBA00022737"/>
    </source>
</evidence>
<dbReference type="InterPro" id="IPR038005">
    <property type="entry name" value="RX-like_CC"/>
</dbReference>
<dbReference type="SUPFAM" id="SSF52058">
    <property type="entry name" value="L domain-like"/>
    <property type="match status" value="1"/>
</dbReference>
<evidence type="ECO:0000259" key="5">
    <source>
        <dbReference type="Pfam" id="PF00931"/>
    </source>
</evidence>
<dbReference type="InterPro" id="IPR055414">
    <property type="entry name" value="LRR_R13L4/SHOC2-like"/>
</dbReference>
<dbReference type="Gene3D" id="1.10.8.430">
    <property type="entry name" value="Helical domain of apoptotic protease-activating factors"/>
    <property type="match status" value="1"/>
</dbReference>
<dbReference type="EMBL" id="SMOL01000402">
    <property type="protein sequence ID" value="KAB2616552.1"/>
    <property type="molecule type" value="Genomic_DNA"/>
</dbReference>
<keyword evidence="2" id="KW-0547">Nucleotide-binding</keyword>
<dbReference type="InterPro" id="IPR041118">
    <property type="entry name" value="Rx_N"/>
</dbReference>
<dbReference type="Gene3D" id="3.80.10.10">
    <property type="entry name" value="Ribonuclease Inhibitor"/>
    <property type="match status" value="2"/>
</dbReference>
<evidence type="ECO:0000256" key="2">
    <source>
        <dbReference type="ARBA" id="ARBA00022741"/>
    </source>
</evidence>
<organism evidence="9 10">
    <name type="scientific">Pyrus ussuriensis x Pyrus communis</name>
    <dbReference type="NCBI Taxonomy" id="2448454"/>
    <lineage>
        <taxon>Eukaryota</taxon>
        <taxon>Viridiplantae</taxon>
        <taxon>Streptophyta</taxon>
        <taxon>Embryophyta</taxon>
        <taxon>Tracheophyta</taxon>
        <taxon>Spermatophyta</taxon>
        <taxon>Magnoliopsida</taxon>
        <taxon>eudicotyledons</taxon>
        <taxon>Gunneridae</taxon>
        <taxon>Pentapetalae</taxon>
        <taxon>rosids</taxon>
        <taxon>fabids</taxon>
        <taxon>Rosales</taxon>
        <taxon>Rosaceae</taxon>
        <taxon>Amygdaloideae</taxon>
        <taxon>Maleae</taxon>
        <taxon>Pyrus</taxon>
    </lineage>
</organism>
<dbReference type="InterPro" id="IPR032675">
    <property type="entry name" value="LRR_dom_sf"/>
</dbReference>
<evidence type="ECO:0000313" key="10">
    <source>
        <dbReference type="Proteomes" id="UP000327157"/>
    </source>
</evidence>
<dbReference type="InterPro" id="IPR027417">
    <property type="entry name" value="P-loop_NTPase"/>
</dbReference>
<reference evidence="9 10" key="3">
    <citation type="submission" date="2019-11" db="EMBL/GenBank/DDBJ databases">
        <title>A de novo genome assembly of a pear dwarfing rootstock.</title>
        <authorList>
            <person name="Wang F."/>
            <person name="Wang J."/>
            <person name="Li S."/>
            <person name="Zhang Y."/>
            <person name="Fang M."/>
            <person name="Ma L."/>
            <person name="Zhao Y."/>
            <person name="Jiang S."/>
        </authorList>
    </citation>
    <scope>NUCLEOTIDE SEQUENCE [LARGE SCALE GENOMIC DNA]</scope>
    <source>
        <strain evidence="9">S2</strain>
        <tissue evidence="9">Leaf</tissue>
    </source>
</reference>
<dbReference type="AlphaFoldDB" id="A0A5N5GSD2"/>
<dbReference type="InterPro" id="IPR036388">
    <property type="entry name" value="WH-like_DNA-bd_sf"/>
</dbReference>
<evidence type="ECO:0000259" key="7">
    <source>
        <dbReference type="Pfam" id="PF23559"/>
    </source>
</evidence>
<keyword evidence="1" id="KW-0677">Repeat</keyword>
<comment type="caution">
    <text evidence="9">The sequence shown here is derived from an EMBL/GenBank/DDBJ whole genome shotgun (WGS) entry which is preliminary data.</text>
</comment>
<feature type="domain" description="NB-ARC" evidence="5">
    <location>
        <begin position="150"/>
        <end position="306"/>
    </location>
</feature>
<dbReference type="InterPro" id="IPR042197">
    <property type="entry name" value="Apaf_helical"/>
</dbReference>
<dbReference type="PRINTS" id="PR00364">
    <property type="entry name" value="DISEASERSIST"/>
</dbReference>
<keyword evidence="10" id="KW-1185">Reference proteome</keyword>
<feature type="domain" description="Disease resistance R13L4/SHOC-2-like LRR" evidence="8">
    <location>
        <begin position="515"/>
        <end position="811"/>
    </location>
</feature>
<dbReference type="Proteomes" id="UP000327157">
    <property type="component" value="Chromosome 3"/>
</dbReference>
<evidence type="ECO:0000313" key="9">
    <source>
        <dbReference type="EMBL" id="KAB2616552.1"/>
    </source>
</evidence>
<dbReference type="OrthoDB" id="1165261at2759"/>
<dbReference type="CDD" id="cd14798">
    <property type="entry name" value="RX-CC_like"/>
    <property type="match status" value="1"/>
</dbReference>
<dbReference type="Pfam" id="PF23598">
    <property type="entry name" value="LRR_14"/>
    <property type="match status" value="1"/>
</dbReference>
<name>A0A5N5GSD2_9ROSA</name>
<dbReference type="Gene3D" id="1.10.10.10">
    <property type="entry name" value="Winged helix-like DNA-binding domain superfamily/Winged helix DNA-binding domain"/>
    <property type="match status" value="1"/>
</dbReference>
<keyword evidence="4" id="KW-0067">ATP-binding</keyword>
<accession>A0A5N5GSD2</accession>
<dbReference type="GO" id="GO:0005524">
    <property type="term" value="F:ATP binding"/>
    <property type="evidence" value="ECO:0007669"/>
    <property type="project" value="UniProtKB-KW"/>
</dbReference>
<gene>
    <name evidence="9" type="ORF">D8674_023140</name>
</gene>
<dbReference type="PANTHER" id="PTHR36766">
    <property type="entry name" value="PLANT BROAD-SPECTRUM MILDEW RESISTANCE PROTEIN RPW8"/>
    <property type="match status" value="1"/>
</dbReference>
<evidence type="ECO:0000256" key="3">
    <source>
        <dbReference type="ARBA" id="ARBA00022821"/>
    </source>
</evidence>
<dbReference type="InterPro" id="IPR002182">
    <property type="entry name" value="NB-ARC"/>
</dbReference>
<keyword evidence="3" id="KW-0611">Plant defense</keyword>
<feature type="domain" description="Disease resistance protein winged helix" evidence="7">
    <location>
        <begin position="390"/>
        <end position="462"/>
    </location>
</feature>
<evidence type="ECO:0000259" key="6">
    <source>
        <dbReference type="Pfam" id="PF18052"/>
    </source>
</evidence>
<reference evidence="10" key="2">
    <citation type="submission" date="2019-10" db="EMBL/GenBank/DDBJ databases">
        <title>A de novo genome assembly of a pear dwarfing rootstock.</title>
        <authorList>
            <person name="Wang F."/>
            <person name="Wang J."/>
            <person name="Li S."/>
            <person name="Zhang Y."/>
            <person name="Fang M."/>
            <person name="Ma L."/>
            <person name="Zhao Y."/>
            <person name="Jiang S."/>
        </authorList>
    </citation>
    <scope>NUCLEOTIDE SEQUENCE [LARGE SCALE GENOMIC DNA]</scope>
</reference>
<protein>
    <submittedName>
        <fullName evidence="9">Disease resistance protein RGA3</fullName>
    </submittedName>
</protein>
<reference evidence="9 10" key="1">
    <citation type="submission" date="2019-09" db="EMBL/GenBank/DDBJ databases">
        <authorList>
            <person name="Ou C."/>
        </authorList>
    </citation>
    <scope>NUCLEOTIDE SEQUENCE [LARGE SCALE GENOMIC DNA]</scope>
    <source>
        <strain evidence="9">S2</strain>
        <tissue evidence="9">Leaf</tissue>
    </source>
</reference>
<dbReference type="Pfam" id="PF23559">
    <property type="entry name" value="WHD_DRP"/>
    <property type="match status" value="1"/>
</dbReference>
<evidence type="ECO:0000256" key="4">
    <source>
        <dbReference type="ARBA" id="ARBA00022840"/>
    </source>
</evidence>
<dbReference type="SUPFAM" id="SSF52540">
    <property type="entry name" value="P-loop containing nucleoside triphosphate hydrolases"/>
    <property type="match status" value="1"/>
</dbReference>
<dbReference type="Pfam" id="PF00931">
    <property type="entry name" value="NB-ARC"/>
    <property type="match status" value="1"/>
</dbReference>
<dbReference type="InterPro" id="IPR058922">
    <property type="entry name" value="WHD_DRP"/>
</dbReference>